<evidence type="ECO:0000256" key="3">
    <source>
        <dbReference type="PIRSR" id="PIRSR603782-1"/>
    </source>
</evidence>
<dbReference type="PROSITE" id="PS51352">
    <property type="entry name" value="THIOREDOXIN_2"/>
    <property type="match status" value="1"/>
</dbReference>
<dbReference type="SUPFAM" id="SSF52833">
    <property type="entry name" value="Thioredoxin-like"/>
    <property type="match status" value="1"/>
</dbReference>
<evidence type="ECO:0000256" key="4">
    <source>
        <dbReference type="PIRSR" id="PIRSR603782-2"/>
    </source>
</evidence>
<evidence type="ECO:0000256" key="2">
    <source>
        <dbReference type="ARBA" id="ARBA00023008"/>
    </source>
</evidence>
<keyword evidence="3" id="KW-0479">Metal-binding</keyword>
<dbReference type="Proteomes" id="UP000198307">
    <property type="component" value="Unassembled WGS sequence"/>
</dbReference>
<organism evidence="7 8">
    <name type="scientific">Paracoccus seriniphilus</name>
    <dbReference type="NCBI Taxonomy" id="184748"/>
    <lineage>
        <taxon>Bacteria</taxon>
        <taxon>Pseudomonadati</taxon>
        <taxon>Pseudomonadota</taxon>
        <taxon>Alphaproteobacteria</taxon>
        <taxon>Rhodobacterales</taxon>
        <taxon>Paracoccaceae</taxon>
        <taxon>Paracoccus</taxon>
    </lineage>
</organism>
<keyword evidence="2 3" id="KW-0186">Copper</keyword>
<keyword evidence="8" id="KW-1185">Reference proteome</keyword>
<feature type="binding site" evidence="3">
    <location>
        <position position="84"/>
    </location>
    <ligand>
        <name>Cu cation</name>
        <dbReference type="ChEBI" id="CHEBI:23378"/>
    </ligand>
</feature>
<keyword evidence="5" id="KW-0812">Transmembrane</keyword>
<dbReference type="InterPro" id="IPR036249">
    <property type="entry name" value="Thioredoxin-like_sf"/>
</dbReference>
<dbReference type="Pfam" id="PF02630">
    <property type="entry name" value="SCO1-SenC"/>
    <property type="match status" value="1"/>
</dbReference>
<feature type="disulfide bond" description="Redox-active" evidence="4">
    <location>
        <begin position="80"/>
        <end position="84"/>
    </location>
</feature>
<feature type="domain" description="Thioredoxin" evidence="6">
    <location>
        <begin position="29"/>
        <end position="205"/>
    </location>
</feature>
<dbReference type="RefSeq" id="WP_089346180.1">
    <property type="nucleotide sequence ID" value="NZ_CP067130.1"/>
</dbReference>
<dbReference type="InterPro" id="IPR003782">
    <property type="entry name" value="SCO1/SenC"/>
</dbReference>
<gene>
    <name evidence="7" type="ORF">SAMN05444959_1382</name>
</gene>
<comment type="similarity">
    <text evidence="1">Belongs to the SCO1/2 family.</text>
</comment>
<dbReference type="InterPro" id="IPR013766">
    <property type="entry name" value="Thioredoxin_domain"/>
</dbReference>
<proteinExistence type="inferred from homology"/>
<dbReference type="FunFam" id="3.40.30.10:FF:000013">
    <property type="entry name" value="Blast:Protein SCO1 homolog, mitochondrial"/>
    <property type="match status" value="1"/>
</dbReference>
<accession>A0A239Q332</accession>
<evidence type="ECO:0000259" key="6">
    <source>
        <dbReference type="PROSITE" id="PS51352"/>
    </source>
</evidence>
<dbReference type="PANTHER" id="PTHR12151">
    <property type="entry name" value="ELECTRON TRANSPORT PROTIN SCO1/SENC FAMILY MEMBER"/>
    <property type="match status" value="1"/>
</dbReference>
<keyword evidence="4" id="KW-1015">Disulfide bond</keyword>
<feature type="binding site" evidence="3">
    <location>
        <position position="167"/>
    </location>
    <ligand>
        <name>Cu cation</name>
        <dbReference type="ChEBI" id="CHEBI:23378"/>
    </ligand>
</feature>
<evidence type="ECO:0000313" key="8">
    <source>
        <dbReference type="Proteomes" id="UP000198307"/>
    </source>
</evidence>
<name>A0A239Q332_9RHOB</name>
<dbReference type="GO" id="GO:0046872">
    <property type="term" value="F:metal ion binding"/>
    <property type="evidence" value="ECO:0007669"/>
    <property type="project" value="UniProtKB-KW"/>
</dbReference>
<evidence type="ECO:0000313" key="7">
    <source>
        <dbReference type="EMBL" id="SNT76905.1"/>
    </source>
</evidence>
<dbReference type="CDD" id="cd02968">
    <property type="entry name" value="SCO"/>
    <property type="match status" value="1"/>
</dbReference>
<dbReference type="PANTHER" id="PTHR12151:SF25">
    <property type="entry name" value="LINALOOL DEHYDRATASE_ISOMERASE DOMAIN-CONTAINING PROTEIN"/>
    <property type="match status" value="1"/>
</dbReference>
<dbReference type="AlphaFoldDB" id="A0A239Q332"/>
<evidence type="ECO:0000256" key="1">
    <source>
        <dbReference type="ARBA" id="ARBA00010996"/>
    </source>
</evidence>
<feature type="binding site" evidence="3">
    <location>
        <position position="80"/>
    </location>
    <ligand>
        <name>Cu cation</name>
        <dbReference type="ChEBI" id="CHEBI:23378"/>
    </ligand>
</feature>
<keyword evidence="5" id="KW-0472">Membrane</keyword>
<protein>
    <submittedName>
        <fullName evidence="7">Protein SCO1/2</fullName>
    </submittedName>
</protein>
<keyword evidence="5" id="KW-1133">Transmembrane helix</keyword>
<feature type="transmembrane region" description="Helical" evidence="5">
    <location>
        <begin position="12"/>
        <end position="34"/>
    </location>
</feature>
<reference evidence="7 8" key="1">
    <citation type="submission" date="2017-07" db="EMBL/GenBank/DDBJ databases">
        <authorList>
            <person name="Sun Z.S."/>
            <person name="Albrecht U."/>
            <person name="Echele G."/>
            <person name="Lee C.C."/>
        </authorList>
    </citation>
    <scope>NUCLEOTIDE SEQUENCE [LARGE SCALE GENOMIC DNA]</scope>
    <source>
        <strain evidence="7 8">DSM 14827</strain>
    </source>
</reference>
<dbReference type="OrthoDB" id="9790194at2"/>
<dbReference type="Gene3D" id="3.40.30.10">
    <property type="entry name" value="Glutaredoxin"/>
    <property type="match status" value="1"/>
</dbReference>
<evidence type="ECO:0000256" key="5">
    <source>
        <dbReference type="SAM" id="Phobius"/>
    </source>
</evidence>
<sequence length="205" mass="22741">MTGKSLRYLRLLLWGGVLAAGLGASWFFLLGGGAGPDRSELVTDELGRGDYRLITTEGREFTQDSLAGQPALVFFGFTHCPDVCPTTLADIAAWKEELGDRGDALRVFFVTVDPQRDTLEVLHAYTSWLPGVIGVTGSAREIARALEAFHIYARKVPLEDGEYSMDHSAYVMLFDRDGRFDQVIAYQEDPERVLSKLRHALEAAR</sequence>
<dbReference type="EMBL" id="FZQB01000038">
    <property type="protein sequence ID" value="SNT76905.1"/>
    <property type="molecule type" value="Genomic_DNA"/>
</dbReference>